<protein>
    <submittedName>
        <fullName evidence="2">Uncharacterized protein</fullName>
    </submittedName>
</protein>
<sequence length="134" mass="15452">MSSNNAVVPELPKSLKRKAEDDLPVRHKKKAKVALSAKQLRHNISMSSNKAVVPQKPTSLKRKAEDDLPVRYQKKAKVVLTPEQQRRKWRKAHPAVRPDMIMSSVPIHVLGRRRRWWVPGVPRLPPLDWVLGRK</sequence>
<dbReference type="RefSeq" id="XP_047772591.1">
    <property type="nucleotide sequence ID" value="XM_047929172.1"/>
</dbReference>
<accession>A0ABQ8JXV6</accession>
<proteinExistence type="predicted"/>
<reference evidence="2 3" key="1">
    <citation type="journal article" date="2021" name="Environ. Microbiol.">
        <title>Gene family expansions and transcriptome signatures uncover fungal adaptations to wood decay.</title>
        <authorList>
            <person name="Hage H."/>
            <person name="Miyauchi S."/>
            <person name="Viragh M."/>
            <person name="Drula E."/>
            <person name="Min B."/>
            <person name="Chaduli D."/>
            <person name="Navarro D."/>
            <person name="Favel A."/>
            <person name="Norest M."/>
            <person name="Lesage-Meessen L."/>
            <person name="Balint B."/>
            <person name="Merenyi Z."/>
            <person name="de Eugenio L."/>
            <person name="Morin E."/>
            <person name="Martinez A.T."/>
            <person name="Baldrian P."/>
            <person name="Stursova M."/>
            <person name="Martinez M.J."/>
            <person name="Novotny C."/>
            <person name="Magnuson J.K."/>
            <person name="Spatafora J.W."/>
            <person name="Maurice S."/>
            <person name="Pangilinan J."/>
            <person name="Andreopoulos W."/>
            <person name="LaButti K."/>
            <person name="Hundley H."/>
            <person name="Na H."/>
            <person name="Kuo A."/>
            <person name="Barry K."/>
            <person name="Lipzen A."/>
            <person name="Henrissat B."/>
            <person name="Riley R."/>
            <person name="Ahrendt S."/>
            <person name="Nagy L.G."/>
            <person name="Grigoriev I.V."/>
            <person name="Martin F."/>
            <person name="Rosso M.N."/>
        </authorList>
    </citation>
    <scope>NUCLEOTIDE SEQUENCE [LARGE SCALE GENOMIC DNA]</scope>
    <source>
        <strain evidence="2 3">CIRM-BRFM 1785</strain>
    </source>
</reference>
<keyword evidence="3" id="KW-1185">Reference proteome</keyword>
<organism evidence="2 3">
    <name type="scientific">Rhodofomes roseus</name>
    <dbReference type="NCBI Taxonomy" id="34475"/>
    <lineage>
        <taxon>Eukaryota</taxon>
        <taxon>Fungi</taxon>
        <taxon>Dikarya</taxon>
        <taxon>Basidiomycota</taxon>
        <taxon>Agaricomycotina</taxon>
        <taxon>Agaricomycetes</taxon>
        <taxon>Polyporales</taxon>
        <taxon>Rhodofomes</taxon>
    </lineage>
</organism>
<evidence type="ECO:0000256" key="1">
    <source>
        <dbReference type="SAM" id="MobiDB-lite"/>
    </source>
</evidence>
<name>A0ABQ8JXV6_9APHY</name>
<gene>
    <name evidence="2" type="ORF">C8Q71DRAFT_912086</name>
</gene>
<dbReference type="Proteomes" id="UP000814176">
    <property type="component" value="Unassembled WGS sequence"/>
</dbReference>
<feature type="region of interest" description="Disordered" evidence="1">
    <location>
        <begin position="1"/>
        <end position="67"/>
    </location>
</feature>
<evidence type="ECO:0000313" key="2">
    <source>
        <dbReference type="EMBL" id="KAH9829059.1"/>
    </source>
</evidence>
<evidence type="ECO:0000313" key="3">
    <source>
        <dbReference type="Proteomes" id="UP000814176"/>
    </source>
</evidence>
<dbReference type="EMBL" id="JADCUA010000044">
    <property type="protein sequence ID" value="KAH9829059.1"/>
    <property type="molecule type" value="Genomic_DNA"/>
</dbReference>
<dbReference type="GeneID" id="72009904"/>
<comment type="caution">
    <text evidence="2">The sequence shown here is derived from an EMBL/GenBank/DDBJ whole genome shotgun (WGS) entry which is preliminary data.</text>
</comment>